<comment type="domain">
    <text evidence="12">ValRS has two distinct active sites: one for aminoacylation and one for editing. The misactivated threonine is translocated from the active site to the editing site.</text>
</comment>
<evidence type="ECO:0000256" key="11">
    <source>
        <dbReference type="ARBA" id="ARBA00060830"/>
    </source>
</evidence>
<keyword evidence="7 12" id="KW-0648">Protein biosynthesis</keyword>
<dbReference type="SUPFAM" id="SSF46589">
    <property type="entry name" value="tRNA-binding arm"/>
    <property type="match status" value="1"/>
</dbReference>
<evidence type="ECO:0000256" key="6">
    <source>
        <dbReference type="ARBA" id="ARBA00022840"/>
    </source>
</evidence>
<dbReference type="Pfam" id="PF00133">
    <property type="entry name" value="tRNA-synt_1"/>
    <property type="match status" value="1"/>
</dbReference>
<comment type="catalytic activity">
    <reaction evidence="10 12">
        <text>tRNA(Val) + L-valine + ATP = L-valyl-tRNA(Val) + AMP + diphosphate</text>
        <dbReference type="Rhea" id="RHEA:10704"/>
        <dbReference type="Rhea" id="RHEA-COMP:9672"/>
        <dbReference type="Rhea" id="RHEA-COMP:9708"/>
        <dbReference type="ChEBI" id="CHEBI:30616"/>
        <dbReference type="ChEBI" id="CHEBI:33019"/>
        <dbReference type="ChEBI" id="CHEBI:57762"/>
        <dbReference type="ChEBI" id="CHEBI:78442"/>
        <dbReference type="ChEBI" id="CHEBI:78537"/>
        <dbReference type="ChEBI" id="CHEBI:456215"/>
        <dbReference type="EC" id="6.1.1.9"/>
    </reaction>
</comment>
<keyword evidence="17" id="KW-1185">Reference proteome</keyword>
<dbReference type="InterPro" id="IPR019499">
    <property type="entry name" value="Val-tRNA_synth_tRNA-bd"/>
</dbReference>
<accession>A0A3N0BXR6</accession>
<organism evidence="16 17">
    <name type="scientific">Pedobacter jejuensis</name>
    <dbReference type="NCBI Taxonomy" id="1268550"/>
    <lineage>
        <taxon>Bacteria</taxon>
        <taxon>Pseudomonadati</taxon>
        <taxon>Bacteroidota</taxon>
        <taxon>Sphingobacteriia</taxon>
        <taxon>Sphingobacteriales</taxon>
        <taxon>Sphingobacteriaceae</taxon>
        <taxon>Pedobacter</taxon>
    </lineage>
</organism>
<dbReference type="CDD" id="cd07962">
    <property type="entry name" value="Anticodon_Ia_Val"/>
    <property type="match status" value="1"/>
</dbReference>
<comment type="similarity">
    <text evidence="11 12">Belongs to the class-I aminoacyl-tRNA synthetase family. ValS type 1 subfamily.</text>
</comment>
<keyword evidence="8 12" id="KW-0175">Coiled coil</keyword>
<dbReference type="GO" id="GO:0005524">
    <property type="term" value="F:ATP binding"/>
    <property type="evidence" value="ECO:0007669"/>
    <property type="project" value="UniProtKB-UniRule"/>
</dbReference>
<dbReference type="SUPFAM" id="SSF47323">
    <property type="entry name" value="Anticodon-binding domain of a subclass of class I aminoacyl-tRNA synthetases"/>
    <property type="match status" value="1"/>
</dbReference>
<evidence type="ECO:0000256" key="2">
    <source>
        <dbReference type="ARBA" id="ARBA00011245"/>
    </source>
</evidence>
<dbReference type="EC" id="6.1.1.9" evidence="12"/>
<dbReference type="FunFam" id="1.10.287.380:FF:000001">
    <property type="entry name" value="Valine--tRNA ligase"/>
    <property type="match status" value="1"/>
</dbReference>
<feature type="domain" description="Aminoacyl-tRNA synthetase class Ia" evidence="13">
    <location>
        <begin position="15"/>
        <end position="602"/>
    </location>
</feature>
<evidence type="ECO:0000256" key="10">
    <source>
        <dbReference type="ARBA" id="ARBA00047552"/>
    </source>
</evidence>
<dbReference type="CDD" id="cd00817">
    <property type="entry name" value="ValRS_core"/>
    <property type="match status" value="1"/>
</dbReference>
<comment type="subunit">
    <text evidence="2 12">Monomer.</text>
</comment>
<dbReference type="RefSeq" id="WP_123205126.1">
    <property type="nucleotide sequence ID" value="NZ_RBEE01000011.1"/>
</dbReference>
<evidence type="ECO:0000313" key="17">
    <source>
        <dbReference type="Proteomes" id="UP000274046"/>
    </source>
</evidence>
<evidence type="ECO:0000256" key="3">
    <source>
        <dbReference type="ARBA" id="ARBA00022490"/>
    </source>
</evidence>
<dbReference type="PANTHER" id="PTHR11946">
    <property type="entry name" value="VALYL-TRNA SYNTHETASES"/>
    <property type="match status" value="1"/>
</dbReference>
<dbReference type="InterPro" id="IPR002303">
    <property type="entry name" value="Valyl-tRNA_ligase"/>
</dbReference>
<dbReference type="OrthoDB" id="9810365at2"/>
<comment type="domain">
    <text evidence="12">The C-terminal coiled-coil domain is crucial for aminoacylation activity.</text>
</comment>
<gene>
    <name evidence="12" type="primary">valS</name>
    <name evidence="16" type="ORF">D7004_06820</name>
</gene>
<keyword evidence="4 12" id="KW-0436">Ligase</keyword>
<feature type="domain" description="Methionyl/Valyl/Leucyl/Isoleucyl-tRNA synthetase anticodon-binding" evidence="14">
    <location>
        <begin position="643"/>
        <end position="785"/>
    </location>
</feature>
<keyword evidence="6 12" id="KW-0067">ATP-binding</keyword>
<evidence type="ECO:0000256" key="1">
    <source>
        <dbReference type="ARBA" id="ARBA00004496"/>
    </source>
</evidence>
<dbReference type="InterPro" id="IPR009080">
    <property type="entry name" value="tRNAsynth_Ia_anticodon-bd"/>
</dbReference>
<dbReference type="GO" id="GO:0004832">
    <property type="term" value="F:valine-tRNA ligase activity"/>
    <property type="evidence" value="ECO:0007669"/>
    <property type="project" value="UniProtKB-UniRule"/>
</dbReference>
<dbReference type="Pfam" id="PF10458">
    <property type="entry name" value="Val_tRNA-synt_C"/>
    <property type="match status" value="1"/>
</dbReference>
<dbReference type="FunFam" id="3.40.50.620:FF:000032">
    <property type="entry name" value="Valine--tRNA ligase"/>
    <property type="match status" value="1"/>
</dbReference>
<evidence type="ECO:0000256" key="7">
    <source>
        <dbReference type="ARBA" id="ARBA00022917"/>
    </source>
</evidence>
<dbReference type="InterPro" id="IPR037118">
    <property type="entry name" value="Val-tRNA_synth_C_sf"/>
</dbReference>
<feature type="short sequence motif" description="'HIGH' region" evidence="12">
    <location>
        <begin position="43"/>
        <end position="53"/>
    </location>
</feature>
<evidence type="ECO:0000259" key="15">
    <source>
        <dbReference type="Pfam" id="PF10458"/>
    </source>
</evidence>
<evidence type="ECO:0000256" key="5">
    <source>
        <dbReference type="ARBA" id="ARBA00022741"/>
    </source>
</evidence>
<dbReference type="InterPro" id="IPR014729">
    <property type="entry name" value="Rossmann-like_a/b/a_fold"/>
</dbReference>
<evidence type="ECO:0000256" key="12">
    <source>
        <dbReference type="HAMAP-Rule" id="MF_02004"/>
    </source>
</evidence>
<dbReference type="InterPro" id="IPR009008">
    <property type="entry name" value="Val/Leu/Ile-tRNA-synth_edit"/>
</dbReference>
<evidence type="ECO:0000313" key="16">
    <source>
        <dbReference type="EMBL" id="RNL54500.1"/>
    </source>
</evidence>
<dbReference type="SUPFAM" id="SSF52374">
    <property type="entry name" value="Nucleotidylyl transferase"/>
    <property type="match status" value="1"/>
</dbReference>
<dbReference type="Gene3D" id="3.40.50.620">
    <property type="entry name" value="HUPs"/>
    <property type="match status" value="2"/>
</dbReference>
<dbReference type="PRINTS" id="PR00986">
    <property type="entry name" value="TRNASYNTHVAL"/>
</dbReference>
<evidence type="ECO:0000259" key="13">
    <source>
        <dbReference type="Pfam" id="PF00133"/>
    </source>
</evidence>
<evidence type="ECO:0000256" key="8">
    <source>
        <dbReference type="ARBA" id="ARBA00023054"/>
    </source>
</evidence>
<dbReference type="NCBIfam" id="TIGR00422">
    <property type="entry name" value="valS"/>
    <property type="match status" value="1"/>
</dbReference>
<evidence type="ECO:0000259" key="14">
    <source>
        <dbReference type="Pfam" id="PF08264"/>
    </source>
</evidence>
<dbReference type="GO" id="GO:0006438">
    <property type="term" value="P:valyl-tRNA aminoacylation"/>
    <property type="evidence" value="ECO:0007669"/>
    <property type="project" value="UniProtKB-UniRule"/>
</dbReference>
<dbReference type="Proteomes" id="UP000274046">
    <property type="component" value="Unassembled WGS sequence"/>
</dbReference>
<feature type="short sequence motif" description="'KMSKS' region" evidence="12">
    <location>
        <begin position="563"/>
        <end position="567"/>
    </location>
</feature>
<dbReference type="Pfam" id="PF08264">
    <property type="entry name" value="Anticodon_1"/>
    <property type="match status" value="1"/>
</dbReference>
<dbReference type="AlphaFoldDB" id="A0A3N0BXR6"/>
<dbReference type="GO" id="GO:0005829">
    <property type="term" value="C:cytosol"/>
    <property type="evidence" value="ECO:0007669"/>
    <property type="project" value="TreeGrafter"/>
</dbReference>
<comment type="function">
    <text evidence="12">Catalyzes the attachment of valine to tRNA(Val). As ValRS can inadvertently accommodate and process structurally similar amino acids such as threonine, to avoid such errors, it has a 'posttransfer' editing activity that hydrolyzes mischarged Thr-tRNA(Val) in a tRNA-dependent manner.</text>
</comment>
<evidence type="ECO:0000256" key="9">
    <source>
        <dbReference type="ARBA" id="ARBA00023146"/>
    </source>
</evidence>
<dbReference type="SUPFAM" id="SSF50677">
    <property type="entry name" value="ValRS/IleRS/LeuRS editing domain"/>
    <property type="match status" value="1"/>
</dbReference>
<feature type="domain" description="Valyl-tRNA synthetase tRNA-binding arm" evidence="15">
    <location>
        <begin position="841"/>
        <end position="905"/>
    </location>
</feature>
<evidence type="ECO:0000256" key="4">
    <source>
        <dbReference type="ARBA" id="ARBA00022598"/>
    </source>
</evidence>
<dbReference type="Gene3D" id="1.10.287.380">
    <property type="entry name" value="Valyl-tRNA synthetase, C-terminal domain"/>
    <property type="match status" value="1"/>
</dbReference>
<keyword evidence="5 12" id="KW-0547">Nucleotide-binding</keyword>
<reference evidence="16 17" key="1">
    <citation type="submission" date="2018-10" db="EMBL/GenBank/DDBJ databases">
        <title>Genome sequencing of Pedobacter jejuensis TNB23.</title>
        <authorList>
            <person name="Cho Y.-J."/>
            <person name="Cho A."/>
            <person name="Kim O.-S."/>
        </authorList>
    </citation>
    <scope>NUCLEOTIDE SEQUENCE [LARGE SCALE GENOMIC DNA]</scope>
    <source>
        <strain evidence="16 17">TNB23</strain>
    </source>
</reference>
<comment type="subcellular location">
    <subcellularLocation>
        <location evidence="1 12">Cytoplasm</location>
    </subcellularLocation>
</comment>
<dbReference type="EMBL" id="RBEE01000011">
    <property type="protein sequence ID" value="RNL54500.1"/>
    <property type="molecule type" value="Genomic_DNA"/>
</dbReference>
<dbReference type="PROSITE" id="PS00178">
    <property type="entry name" value="AA_TRNA_LIGASE_I"/>
    <property type="match status" value="1"/>
</dbReference>
<dbReference type="NCBIfam" id="NF004349">
    <property type="entry name" value="PRK05729.1"/>
    <property type="match status" value="1"/>
</dbReference>
<dbReference type="InterPro" id="IPR010978">
    <property type="entry name" value="tRNA-bd_arm"/>
</dbReference>
<dbReference type="PANTHER" id="PTHR11946:SF109">
    <property type="entry name" value="VALINE--TRNA LIGASE"/>
    <property type="match status" value="1"/>
</dbReference>
<dbReference type="InterPro" id="IPR013155">
    <property type="entry name" value="M/V/L/I-tRNA-synth_anticd-bd"/>
</dbReference>
<feature type="binding site" evidence="12">
    <location>
        <position position="566"/>
    </location>
    <ligand>
        <name>ATP</name>
        <dbReference type="ChEBI" id="CHEBI:30616"/>
    </ligand>
</feature>
<dbReference type="InterPro" id="IPR033705">
    <property type="entry name" value="Anticodon_Ia_Val"/>
</dbReference>
<dbReference type="InterPro" id="IPR002300">
    <property type="entry name" value="aa-tRNA-synth_Ia"/>
</dbReference>
<dbReference type="InterPro" id="IPR001412">
    <property type="entry name" value="aa-tRNA-synth_I_CS"/>
</dbReference>
<dbReference type="GO" id="GO:0002161">
    <property type="term" value="F:aminoacyl-tRNA deacylase activity"/>
    <property type="evidence" value="ECO:0007669"/>
    <property type="project" value="InterPro"/>
</dbReference>
<keyword evidence="3 12" id="KW-0963">Cytoplasm</keyword>
<keyword evidence="9 12" id="KW-0030">Aminoacyl-tRNA synthetase</keyword>
<comment type="caution">
    <text evidence="16">The sequence shown here is derived from an EMBL/GenBank/DDBJ whole genome shotgun (WGS) entry which is preliminary data.</text>
</comment>
<name>A0A3N0BXR6_9SPHI</name>
<dbReference type="HAMAP" id="MF_02004">
    <property type="entry name" value="Val_tRNA_synth_type1"/>
    <property type="match status" value="1"/>
</dbReference>
<sequence length="906" mass="104208">MSISTKYNPAETEDKWYSYWLSKKFFHSEPDEREPYTIVIPPPNVTGVLHMGHMLNNTIQDVLIRKARMQGKNACWVPGTDHASIATEAKVVAMLKEQGIDKKDLSREEFLKYAWEWKEKYGGIILEQLKKLGASCDWDRTRFTMEEDLSEAVIDSFIHLYKKGWIYRGIRMVNWDPAGKTAVSDEEVIRKEVNQKLYYIKYRIVNPEVGKSDDIAAKSSDIGHQTSDYLVVATTRPETIMADAAICINPNDERFTHLRGKKVFVPLVNHEIPVIEDEYVDIEFGTGCLKVTPAHDLNDYELGVKHNLPVTDILNDDGTLNELAVILVGEDRFVARKKIAKMLEEAGHLDKVEDYKSQVGFSERTDAAIEPKLSMQWFVKMKEMAQPALDDVLNGEVNLIPNKFENTYRHWMENVRDWNISRQLWWGQQIPAWYDDKGNWVVAKTKDEALEEFWKKKHLDTSANESEKAGFKHQLEPFVRQDEDVMDTWFSSWLWPISVFDGFKDPNNKDINYYYPTNDLVTAPEILFFWVARMIMAGHEFMGKKPFTNVYLTGIVRDKLGRKMSKSLGNSPDPIGLIEKYGADAVRVGMLMSSPAGNDLMFDESYCEQGRNFASKIWNAFRLVKGWEVDESLANPNTQAIMWFENRFNEALVEIEANFKQYRLSEALMTTYKLVWDDFCAWYLEMVKPAYQQPIDAESYQATIGFFENIIKLLHPNMPFLTEELWHDDLFAERGEMDCCIVAEFPKGGAIDEKLLKDAEVIKTVIAEIRNVRNQKQISPKETLPLSVKVNSDIDYERWLNIVFKLANVADAEIVNDKIAGATAFMAGKDEFFIPLTENIDVDAERIRLNADLVYLQGFLKSVDAKLSNERFVQNAKPEIIANERNKKADAEAKIKIIEESLAVLG</sequence>
<dbReference type="Gene3D" id="1.10.730.10">
    <property type="entry name" value="Isoleucyl-tRNA Synthetase, Domain 1"/>
    <property type="match status" value="1"/>
</dbReference>
<protein>
    <recommendedName>
        <fullName evidence="12">Valine--tRNA ligase</fullName>
        <ecNumber evidence="12">6.1.1.9</ecNumber>
    </recommendedName>
    <alternativeName>
        <fullName evidence="12">Valyl-tRNA synthetase</fullName>
        <shortName evidence="12">ValRS</shortName>
    </alternativeName>
</protein>
<proteinExistence type="inferred from homology"/>